<keyword evidence="8" id="KW-0472">Membrane</keyword>
<keyword evidence="6" id="KW-0256">Endoplasmic reticulum</keyword>
<keyword evidence="7" id="KW-1133">Transmembrane helix</keyword>
<comment type="subcellular location">
    <subcellularLocation>
        <location evidence="1">Endoplasmic reticulum membrane</location>
        <topology evidence="1">Multi-pass membrane protein</topology>
    </subcellularLocation>
</comment>
<dbReference type="EMBL" id="JANEYF010003577">
    <property type="protein sequence ID" value="KAJ8935395.1"/>
    <property type="molecule type" value="Genomic_DNA"/>
</dbReference>
<evidence type="ECO:0000256" key="8">
    <source>
        <dbReference type="ARBA" id="ARBA00023136"/>
    </source>
</evidence>
<feature type="region of interest" description="Disordered" evidence="11">
    <location>
        <begin position="48"/>
        <end position="99"/>
    </location>
</feature>
<evidence type="ECO:0000256" key="11">
    <source>
        <dbReference type="SAM" id="MobiDB-lite"/>
    </source>
</evidence>
<name>A0AAV8XA85_9CUCU</name>
<comment type="similarity">
    <text evidence="2">Belongs to the TMEM214 family.</text>
</comment>
<organism evidence="12 13">
    <name type="scientific">Rhamnusium bicolor</name>
    <dbReference type="NCBI Taxonomy" id="1586634"/>
    <lineage>
        <taxon>Eukaryota</taxon>
        <taxon>Metazoa</taxon>
        <taxon>Ecdysozoa</taxon>
        <taxon>Arthropoda</taxon>
        <taxon>Hexapoda</taxon>
        <taxon>Insecta</taxon>
        <taxon>Pterygota</taxon>
        <taxon>Neoptera</taxon>
        <taxon>Endopterygota</taxon>
        <taxon>Coleoptera</taxon>
        <taxon>Polyphaga</taxon>
        <taxon>Cucujiformia</taxon>
        <taxon>Chrysomeloidea</taxon>
        <taxon>Cerambycidae</taxon>
        <taxon>Lepturinae</taxon>
        <taxon>Rhagiini</taxon>
        <taxon>Rhamnusium</taxon>
    </lineage>
</organism>
<dbReference type="GO" id="GO:0006915">
    <property type="term" value="P:apoptotic process"/>
    <property type="evidence" value="ECO:0007669"/>
    <property type="project" value="UniProtKB-KW"/>
</dbReference>
<evidence type="ECO:0000256" key="1">
    <source>
        <dbReference type="ARBA" id="ARBA00004477"/>
    </source>
</evidence>
<keyword evidence="13" id="KW-1185">Reference proteome</keyword>
<dbReference type="PANTHER" id="PTHR13448">
    <property type="entry name" value="TRANSMEMBRANE PROTEIN 214"/>
    <property type="match status" value="1"/>
</dbReference>
<proteinExistence type="inferred from homology"/>
<comment type="caution">
    <text evidence="12">The sequence shown here is derived from an EMBL/GenBank/DDBJ whole genome shotgun (WGS) entry which is preliminary data.</text>
</comment>
<reference evidence="12" key="1">
    <citation type="journal article" date="2023" name="Insect Mol. Biol.">
        <title>Genome sequencing provides insights into the evolution of gene families encoding plant cell wall-degrading enzymes in longhorned beetles.</title>
        <authorList>
            <person name="Shin N.R."/>
            <person name="Okamura Y."/>
            <person name="Kirsch R."/>
            <person name="Pauchet Y."/>
        </authorList>
    </citation>
    <scope>NUCLEOTIDE SEQUENCE</scope>
    <source>
        <strain evidence="12">RBIC_L_NR</strain>
    </source>
</reference>
<evidence type="ECO:0000256" key="5">
    <source>
        <dbReference type="ARBA" id="ARBA00022703"/>
    </source>
</evidence>
<evidence type="ECO:0000256" key="10">
    <source>
        <dbReference type="ARBA" id="ARBA00024938"/>
    </source>
</evidence>
<evidence type="ECO:0000256" key="7">
    <source>
        <dbReference type="ARBA" id="ARBA00022989"/>
    </source>
</evidence>
<keyword evidence="4" id="KW-0812">Transmembrane</keyword>
<gene>
    <name evidence="12" type="ORF">NQ314_012813</name>
</gene>
<evidence type="ECO:0000313" key="12">
    <source>
        <dbReference type="EMBL" id="KAJ8935395.1"/>
    </source>
</evidence>
<sequence>MSGQWEVVSKKKDRSSKLPVPKINDKEVKSKSKKNVLNGVKIEEVLPKSQVQNLYSNNKSNKENKKPQEKNKSQDKGDKKLQKKEKPQEVPKPKPPKSIESALNLIDIDEFNSVFEESKNHYPDAPIVWLRELVQFLNQKVPIEVQDPVFSSKPKNYPLNVVPPGVKNIIEKSVKEAGKNNAQLYFDICLASMATDMGKGLPAVGYKFFLQYIATNEPKLVSANISKHITLRNSYQNRPNIGLSILWAVGHVGVNDLHSGLADLLNSFKVTNNELSLKKRKEDGLRDSMAAIKVRKKDIFYSSLEGTHKPN</sequence>
<dbReference type="AlphaFoldDB" id="A0AAV8XA85"/>
<feature type="region of interest" description="Disordered" evidence="11">
    <location>
        <begin position="1"/>
        <end position="34"/>
    </location>
</feature>
<evidence type="ECO:0000256" key="2">
    <source>
        <dbReference type="ARBA" id="ARBA00007984"/>
    </source>
</evidence>
<evidence type="ECO:0000256" key="9">
    <source>
        <dbReference type="ARBA" id="ARBA00023180"/>
    </source>
</evidence>
<comment type="function">
    <text evidence="10">Critical mediator, in cooperation with CASP4, of endoplasmic reticulum-stress induced apoptosis. Required or the activation of CASP4 following endoplasmic reticulum stress.</text>
</comment>
<dbReference type="Proteomes" id="UP001162156">
    <property type="component" value="Unassembled WGS sequence"/>
</dbReference>
<evidence type="ECO:0000256" key="4">
    <source>
        <dbReference type="ARBA" id="ARBA00022692"/>
    </source>
</evidence>
<evidence type="ECO:0000256" key="3">
    <source>
        <dbReference type="ARBA" id="ARBA00011720"/>
    </source>
</evidence>
<evidence type="ECO:0000256" key="6">
    <source>
        <dbReference type="ARBA" id="ARBA00022824"/>
    </source>
</evidence>
<keyword evidence="9" id="KW-0325">Glycoprotein</keyword>
<feature type="compositionally biased region" description="Basic and acidic residues" evidence="11">
    <location>
        <begin position="60"/>
        <end position="92"/>
    </location>
</feature>
<comment type="subunit">
    <text evidence="3">Constitutively interacts with CASP4; required for the localization of procaspase 4 to the ER.</text>
</comment>
<dbReference type="InterPro" id="IPR019308">
    <property type="entry name" value="TMEM214"/>
</dbReference>
<dbReference type="Pfam" id="PF10151">
    <property type="entry name" value="TMEM214"/>
    <property type="match status" value="1"/>
</dbReference>
<evidence type="ECO:0000313" key="13">
    <source>
        <dbReference type="Proteomes" id="UP001162156"/>
    </source>
</evidence>
<protein>
    <submittedName>
        <fullName evidence="12">Uncharacterized protein</fullName>
    </submittedName>
</protein>
<dbReference type="PANTHER" id="PTHR13448:SF0">
    <property type="entry name" value="TRANSMEMBRANE PROTEIN 214"/>
    <property type="match status" value="1"/>
</dbReference>
<dbReference type="GO" id="GO:0005794">
    <property type="term" value="C:Golgi apparatus"/>
    <property type="evidence" value="ECO:0007669"/>
    <property type="project" value="TreeGrafter"/>
</dbReference>
<accession>A0AAV8XA85</accession>
<dbReference type="GO" id="GO:0005789">
    <property type="term" value="C:endoplasmic reticulum membrane"/>
    <property type="evidence" value="ECO:0007669"/>
    <property type="project" value="UniProtKB-SubCell"/>
</dbReference>
<keyword evidence="5" id="KW-0053">Apoptosis</keyword>